<dbReference type="STRING" id="48709.A0A1D2MGV3"/>
<dbReference type="PROSITE" id="PS50888">
    <property type="entry name" value="BHLH"/>
    <property type="match status" value="1"/>
</dbReference>
<proteinExistence type="predicted"/>
<feature type="compositionally biased region" description="Basic and acidic residues" evidence="1">
    <location>
        <begin position="59"/>
        <end position="72"/>
    </location>
</feature>
<dbReference type="OMA" id="YEVEYIE"/>
<feature type="region of interest" description="Disordered" evidence="1">
    <location>
        <begin position="308"/>
        <end position="362"/>
    </location>
</feature>
<evidence type="ECO:0000256" key="1">
    <source>
        <dbReference type="SAM" id="MobiDB-lite"/>
    </source>
</evidence>
<dbReference type="InterPro" id="IPR036638">
    <property type="entry name" value="HLH_DNA-bd_sf"/>
</dbReference>
<dbReference type="GO" id="GO:0046983">
    <property type="term" value="F:protein dimerization activity"/>
    <property type="evidence" value="ECO:0007669"/>
    <property type="project" value="InterPro"/>
</dbReference>
<dbReference type="GO" id="GO:0045944">
    <property type="term" value="P:positive regulation of transcription by RNA polymerase II"/>
    <property type="evidence" value="ECO:0007669"/>
    <property type="project" value="TreeGrafter"/>
</dbReference>
<dbReference type="CDD" id="cd11431">
    <property type="entry name" value="bHLH_TS_taxi_Dei"/>
    <property type="match status" value="1"/>
</dbReference>
<dbReference type="GO" id="GO:0005634">
    <property type="term" value="C:nucleus"/>
    <property type="evidence" value="ECO:0007669"/>
    <property type="project" value="TreeGrafter"/>
</dbReference>
<reference evidence="3 4" key="1">
    <citation type="journal article" date="2016" name="Genome Biol. Evol.">
        <title>Gene Family Evolution Reflects Adaptation to Soil Environmental Stressors in the Genome of the Collembolan Orchesella cincta.</title>
        <authorList>
            <person name="Faddeeva-Vakhrusheva A."/>
            <person name="Derks M.F."/>
            <person name="Anvar S.Y."/>
            <person name="Agamennone V."/>
            <person name="Suring W."/>
            <person name="Smit S."/>
            <person name="van Straalen N.M."/>
            <person name="Roelofs D."/>
        </authorList>
    </citation>
    <scope>NUCLEOTIDE SEQUENCE [LARGE SCALE GENOMIC DNA]</scope>
    <source>
        <tissue evidence="3">Mixed pool</tissue>
    </source>
</reference>
<dbReference type="EMBL" id="LJIJ01001292">
    <property type="protein sequence ID" value="ODM92228.1"/>
    <property type="molecule type" value="Genomic_DNA"/>
</dbReference>
<feature type="compositionally biased region" description="Basic and acidic residues" evidence="1">
    <location>
        <begin position="37"/>
        <end position="49"/>
    </location>
</feature>
<dbReference type="GO" id="GO:0009653">
    <property type="term" value="P:anatomical structure morphogenesis"/>
    <property type="evidence" value="ECO:0007669"/>
    <property type="project" value="TreeGrafter"/>
</dbReference>
<sequence>MPKPKSRNVSQGTPKSSSKKSSRHPPDKNNNNPSGSKESKKSKDYEKYSLRPRSIQNRIETEKRQKGELKKEPKPKHKPPPLSKYRRKTANARERSRMREINTAYELLQSTVPQYPVLPTNAQGKTCEKLTKITTLRLAMNYIQTLKTLLKQPSSSESSSSSSTTSSLLSAAGLGGSNSCLDIESDTDSIGNSMPSSASSISSCGSSASSVASNCSGSGSEFSPASSYAMSPMSSCSPVGPDCIQTVMRSVVSPAAAAAISANAANLNNLNLNNVSLSSLTSSPGSLGIVAPHQSITTIVTIPSHPHAQAQYSRQLPPTVHHHHHHQLNQNQPHQQQVPAPSLQQQQHHHHQLHTFPPPLRPPVVTSSSVTYMTPPAMTPSAILIQPQHQLQHHQLQQLKPLSQQQIHITTLPSISSSSLSQNPLLCSPQATIVNSSHNPVAASTHNKTKLPPIATTLSSALLRKSMSSFLTDCIQLTNGVNVSMNNIISCNNNGNRTGSLSSLTESDLSEYTNDLLSDEGSVLDEPMFEDIIGVGATDLDLLLGTDSENLGFTADLSAI</sequence>
<evidence type="ECO:0000313" key="4">
    <source>
        <dbReference type="Proteomes" id="UP000094527"/>
    </source>
</evidence>
<protein>
    <submittedName>
        <fullName evidence="3">Helix-loop-helix protein delilah</fullName>
    </submittedName>
</protein>
<dbReference type="SUPFAM" id="SSF47459">
    <property type="entry name" value="HLH, helix-loop-helix DNA-binding domain"/>
    <property type="match status" value="1"/>
</dbReference>
<dbReference type="GO" id="GO:0070888">
    <property type="term" value="F:E-box binding"/>
    <property type="evidence" value="ECO:0007669"/>
    <property type="project" value="TreeGrafter"/>
</dbReference>
<dbReference type="PANTHER" id="PTHR19290:SF147">
    <property type="entry name" value="HELIX-LOOP-HELIX PROTEIN DELILAH"/>
    <property type="match status" value="1"/>
</dbReference>
<dbReference type="Gene3D" id="4.10.280.10">
    <property type="entry name" value="Helix-loop-helix DNA-binding domain"/>
    <property type="match status" value="1"/>
</dbReference>
<accession>A0A1D2MGV3</accession>
<feature type="domain" description="BHLH" evidence="2">
    <location>
        <begin position="85"/>
        <end position="146"/>
    </location>
</feature>
<dbReference type="PANTHER" id="PTHR19290">
    <property type="entry name" value="BASIC HELIX-LOOP-HELIX PROTEIN NEUROGENIN-RELATED"/>
    <property type="match status" value="1"/>
</dbReference>
<keyword evidence="4" id="KW-1185">Reference proteome</keyword>
<evidence type="ECO:0000313" key="3">
    <source>
        <dbReference type="EMBL" id="ODM92228.1"/>
    </source>
</evidence>
<comment type="caution">
    <text evidence="3">The sequence shown here is derived from an EMBL/GenBank/DDBJ whole genome shotgun (WGS) entry which is preliminary data.</text>
</comment>
<feature type="region of interest" description="Disordered" evidence="1">
    <location>
        <begin position="1"/>
        <end position="96"/>
    </location>
</feature>
<dbReference type="InterPro" id="IPR050359">
    <property type="entry name" value="bHLH_transcription_factors"/>
</dbReference>
<dbReference type="OrthoDB" id="10063280at2759"/>
<name>A0A1D2MGV3_ORCCI</name>
<dbReference type="InterPro" id="IPR011598">
    <property type="entry name" value="bHLH_dom"/>
</dbReference>
<feature type="compositionally biased region" description="Low complexity" evidence="1">
    <location>
        <begin position="328"/>
        <end position="346"/>
    </location>
</feature>
<feature type="compositionally biased region" description="Basic residues" evidence="1">
    <location>
        <begin position="73"/>
        <end position="90"/>
    </location>
</feature>
<evidence type="ECO:0000259" key="2">
    <source>
        <dbReference type="PROSITE" id="PS50888"/>
    </source>
</evidence>
<dbReference type="Pfam" id="PF00010">
    <property type="entry name" value="HLH"/>
    <property type="match status" value="1"/>
</dbReference>
<dbReference type="GO" id="GO:0003700">
    <property type="term" value="F:DNA-binding transcription factor activity"/>
    <property type="evidence" value="ECO:0007669"/>
    <property type="project" value="TreeGrafter"/>
</dbReference>
<organism evidence="3 4">
    <name type="scientific">Orchesella cincta</name>
    <name type="common">Springtail</name>
    <name type="synonym">Podura cincta</name>
    <dbReference type="NCBI Taxonomy" id="48709"/>
    <lineage>
        <taxon>Eukaryota</taxon>
        <taxon>Metazoa</taxon>
        <taxon>Ecdysozoa</taxon>
        <taxon>Arthropoda</taxon>
        <taxon>Hexapoda</taxon>
        <taxon>Collembola</taxon>
        <taxon>Entomobryomorpha</taxon>
        <taxon>Entomobryoidea</taxon>
        <taxon>Orchesellidae</taxon>
        <taxon>Orchesellinae</taxon>
        <taxon>Orchesella</taxon>
    </lineage>
</organism>
<dbReference type="SMART" id="SM00353">
    <property type="entry name" value="HLH"/>
    <property type="match status" value="1"/>
</dbReference>
<dbReference type="AlphaFoldDB" id="A0A1D2MGV3"/>
<gene>
    <name evidence="3" type="ORF">Ocin01_14452</name>
</gene>
<dbReference type="Proteomes" id="UP000094527">
    <property type="component" value="Unassembled WGS sequence"/>
</dbReference>